<dbReference type="GO" id="GO:0051213">
    <property type="term" value="F:dioxygenase activity"/>
    <property type="evidence" value="ECO:0007669"/>
    <property type="project" value="UniProtKB-KW"/>
</dbReference>
<dbReference type="PANTHER" id="PTHR20883:SF51">
    <property type="entry name" value="PHYTANOYL-COA HYDROXYLASE"/>
    <property type="match status" value="1"/>
</dbReference>
<protein>
    <submittedName>
        <fullName evidence="1">Phytanoyl-CoA dioxygenase family protein</fullName>
    </submittedName>
</protein>
<dbReference type="RefSeq" id="WP_276264841.1">
    <property type="nucleotide sequence ID" value="NZ_JARJLM010000190.1"/>
</dbReference>
<dbReference type="EMBL" id="JARJLM010000190">
    <property type="protein sequence ID" value="MDF3833515.1"/>
    <property type="molecule type" value="Genomic_DNA"/>
</dbReference>
<name>A0ABT6ALN8_9BURK</name>
<keyword evidence="2" id="KW-1185">Reference proteome</keyword>
<gene>
    <name evidence="1" type="ORF">P3W85_11215</name>
</gene>
<dbReference type="PANTHER" id="PTHR20883">
    <property type="entry name" value="PHYTANOYL-COA DIOXYGENASE DOMAIN CONTAINING 1"/>
    <property type="match status" value="1"/>
</dbReference>
<keyword evidence="1" id="KW-0223">Dioxygenase</keyword>
<dbReference type="Gene3D" id="2.60.120.620">
    <property type="entry name" value="q2cbj1_9rhob like domain"/>
    <property type="match status" value="1"/>
</dbReference>
<evidence type="ECO:0000313" key="2">
    <source>
        <dbReference type="Proteomes" id="UP001216674"/>
    </source>
</evidence>
<sequence>MNSPLAVPPGAVTTAAPASAIAPNAAELNELNRAFHADGYIVLRGFAPPQVCDRIEQVTRAQLAAAVPPVEYEAELGYPGAPASRDAAGGGTVRRLRQAYGRDEVFRQWASDPTLTEVVATLLGEAPRLTLAHHNCVMTKHPHYGSQTGWHRDTRYWSFASPELVTVWLALGREDETNGVLRVIPGSHRVALEPGQLDAAEFLIESHPASQALLGGVRPLGLERGDVLFFDSRLFHSAGQNASAAVKLSAAFAYFGASNHPLPGTRSAEFGSVELPAPAAR</sequence>
<accession>A0ABT6ALN8</accession>
<dbReference type="InterPro" id="IPR008775">
    <property type="entry name" value="Phytyl_CoA_dOase-like"/>
</dbReference>
<comment type="caution">
    <text evidence="1">The sequence shown here is derived from an EMBL/GenBank/DDBJ whole genome shotgun (WGS) entry which is preliminary data.</text>
</comment>
<dbReference type="Proteomes" id="UP001216674">
    <property type="component" value="Unassembled WGS sequence"/>
</dbReference>
<keyword evidence="1" id="KW-0560">Oxidoreductase</keyword>
<dbReference type="SUPFAM" id="SSF51197">
    <property type="entry name" value="Clavaminate synthase-like"/>
    <property type="match status" value="1"/>
</dbReference>
<proteinExistence type="predicted"/>
<dbReference type="Pfam" id="PF05721">
    <property type="entry name" value="PhyH"/>
    <property type="match status" value="1"/>
</dbReference>
<reference evidence="1 2" key="1">
    <citation type="submission" date="2023-03" db="EMBL/GenBank/DDBJ databases">
        <title>Draft assemblies of triclosan tolerant bacteria isolated from returned activated sludge.</title>
        <authorList>
            <person name="Van Hamelsveld S."/>
        </authorList>
    </citation>
    <scope>NUCLEOTIDE SEQUENCE [LARGE SCALE GENOMIC DNA]</scope>
    <source>
        <strain evidence="1 2">GW210010_S58</strain>
    </source>
</reference>
<organism evidence="1 2">
    <name type="scientific">Cupriavidus basilensis</name>
    <dbReference type="NCBI Taxonomy" id="68895"/>
    <lineage>
        <taxon>Bacteria</taxon>
        <taxon>Pseudomonadati</taxon>
        <taxon>Pseudomonadota</taxon>
        <taxon>Betaproteobacteria</taxon>
        <taxon>Burkholderiales</taxon>
        <taxon>Burkholderiaceae</taxon>
        <taxon>Cupriavidus</taxon>
    </lineage>
</organism>
<evidence type="ECO:0000313" key="1">
    <source>
        <dbReference type="EMBL" id="MDF3833515.1"/>
    </source>
</evidence>